<dbReference type="AlphaFoldDB" id="A0A6H1TST4"/>
<organism evidence="4 5">
    <name type="scientific">Oxynema aestuarii AP17</name>
    <dbReference type="NCBI Taxonomy" id="2064643"/>
    <lineage>
        <taxon>Bacteria</taxon>
        <taxon>Bacillati</taxon>
        <taxon>Cyanobacteriota</taxon>
        <taxon>Cyanophyceae</taxon>
        <taxon>Oscillatoriophycideae</taxon>
        <taxon>Oscillatoriales</taxon>
        <taxon>Oscillatoriaceae</taxon>
        <taxon>Oxynema</taxon>
        <taxon>Oxynema aestuarii</taxon>
    </lineage>
</organism>
<proteinExistence type="predicted"/>
<evidence type="ECO:0000313" key="5">
    <source>
        <dbReference type="Proteomes" id="UP000500857"/>
    </source>
</evidence>
<feature type="transmembrane region" description="Helical" evidence="2">
    <location>
        <begin position="123"/>
        <end position="144"/>
    </location>
</feature>
<keyword evidence="5" id="KW-1185">Reference proteome</keyword>
<feature type="region of interest" description="Disordered" evidence="1">
    <location>
        <begin position="228"/>
        <end position="251"/>
    </location>
</feature>
<feature type="transmembrane region" description="Helical" evidence="2">
    <location>
        <begin position="68"/>
        <end position="88"/>
    </location>
</feature>
<evidence type="ECO:0000259" key="3">
    <source>
        <dbReference type="Pfam" id="PF13386"/>
    </source>
</evidence>
<dbReference type="Pfam" id="PF13386">
    <property type="entry name" value="DsbD_2"/>
    <property type="match status" value="1"/>
</dbReference>
<protein>
    <submittedName>
        <fullName evidence="4">Sulfite exporter TauE/SafE family protein</fullName>
    </submittedName>
</protein>
<dbReference type="InterPro" id="IPR039447">
    <property type="entry name" value="UreH-like_TM_dom"/>
</dbReference>
<keyword evidence="2" id="KW-0472">Membrane</keyword>
<evidence type="ECO:0000256" key="2">
    <source>
        <dbReference type="SAM" id="Phobius"/>
    </source>
</evidence>
<dbReference type="RefSeq" id="WP_168567365.1">
    <property type="nucleotide sequence ID" value="NZ_CP051167.1"/>
</dbReference>
<dbReference type="KEGG" id="oxy:HCG48_00230"/>
<name>A0A6H1TST4_9CYAN</name>
<reference evidence="4 5" key="1">
    <citation type="submission" date="2020-04" db="EMBL/GenBank/DDBJ databases">
        <authorList>
            <person name="Basu S."/>
            <person name="Maruthanayagam V."/>
            <person name="Chakraborty S."/>
            <person name="Pramanik A."/>
            <person name="Mukherjee J."/>
            <person name="Brink B."/>
        </authorList>
    </citation>
    <scope>NUCLEOTIDE SEQUENCE [LARGE SCALE GENOMIC DNA]</scope>
    <source>
        <strain evidence="4 5">AP17</strain>
    </source>
</reference>
<feature type="transmembrane region" description="Helical" evidence="2">
    <location>
        <begin position="150"/>
        <end position="174"/>
    </location>
</feature>
<evidence type="ECO:0000313" key="4">
    <source>
        <dbReference type="EMBL" id="QIZ69207.1"/>
    </source>
</evidence>
<dbReference type="EMBL" id="CP051167">
    <property type="protein sequence ID" value="QIZ69207.1"/>
    <property type="molecule type" value="Genomic_DNA"/>
</dbReference>
<dbReference type="PANTHER" id="PTHR42208">
    <property type="entry name" value="HEAVY METAL TRANSPORTER-RELATED"/>
    <property type="match status" value="1"/>
</dbReference>
<dbReference type="PANTHER" id="PTHR42208:SF1">
    <property type="entry name" value="HEAVY METAL TRANSPORTER"/>
    <property type="match status" value="1"/>
</dbReference>
<feature type="transmembrane region" description="Helical" evidence="2">
    <location>
        <begin position="6"/>
        <end position="29"/>
    </location>
</feature>
<dbReference type="Proteomes" id="UP000500857">
    <property type="component" value="Chromosome"/>
</dbReference>
<feature type="transmembrane region" description="Helical" evidence="2">
    <location>
        <begin position="41"/>
        <end position="62"/>
    </location>
</feature>
<sequence length="251" mass="27509">MLSLYLFAVLGFVGSGHCIGMCGPFVMSYTRPGRNRWYSHVLYGLGRSTTYALMGFIVSSFGQVLQGWLGLRASLLVLAGVVMIYLALGQLRLLRIKLPAIQNWRLYQTSLGRLYASDRWYRTYPLGTLLGFIPCGLTAIALSLAMTQPIAIATIGMFLFGLATLPAMVGFGLLIQRLKVPRLERYMAGVMAILGVLTLWMGMHRLGWVSPPPQSALLMRLHPTSLPGAPNGGHLPGHPPHHQSPTPHGDR</sequence>
<evidence type="ECO:0000256" key="1">
    <source>
        <dbReference type="SAM" id="MobiDB-lite"/>
    </source>
</evidence>
<gene>
    <name evidence="4" type="ORF">HCG48_00230</name>
</gene>
<feature type="transmembrane region" description="Helical" evidence="2">
    <location>
        <begin position="186"/>
        <end position="203"/>
    </location>
</feature>
<accession>A0A6H1TST4</accession>
<keyword evidence="2" id="KW-1133">Transmembrane helix</keyword>
<keyword evidence="2" id="KW-0812">Transmembrane</keyword>
<feature type="domain" description="Urease accessory protein UreH-like transmembrane" evidence="3">
    <location>
        <begin position="7"/>
        <end position="196"/>
    </location>
</feature>